<accession>A0ABN5NHG5</accession>
<protein>
    <submittedName>
        <fullName evidence="1">Uncharacterized protein</fullName>
    </submittedName>
</protein>
<reference evidence="1 2" key="1">
    <citation type="submission" date="2018-08" db="EMBL/GenBank/DDBJ databases">
        <title>Complete genome sequence of type strain Thalassospira indica MCCC 1A01103T, isolated from isolated from deep seawater of the Indian Ocean.</title>
        <authorList>
            <person name="Liu Y."/>
        </authorList>
    </citation>
    <scope>NUCLEOTIDE SEQUENCE [LARGE SCALE GENOMIC DNA]</scope>
    <source>
        <strain evidence="1 2">PB8BT</strain>
    </source>
</reference>
<sequence>MSKFIDQSIHERINSVVSEGDISRGISKISVGLRVMDMKNQRDLAFRRFAFSFIDTFMDTIRYLIPNIFSRKGVFIFNEEDVSLSSLLVGMHRLIAAVSDLDDLYSRKYFGGNESFKPQNIDIESVLKKIDMSIILVSEDYRINQDIRDRIVSYLEATKVDLSSGTPSWKKIIGALVIVSTILSGFADAPEALDNIQNAISEILGKSINEQSPNLIPKHNPIPKITKT</sequence>
<gene>
    <name evidence="1" type="ORF">DY252_14700</name>
</gene>
<name>A0ABN5NHG5_9PROT</name>
<keyword evidence="2" id="KW-1185">Reference proteome</keyword>
<evidence type="ECO:0000313" key="2">
    <source>
        <dbReference type="Proteomes" id="UP000256971"/>
    </source>
</evidence>
<proteinExistence type="predicted"/>
<dbReference type="EMBL" id="CP031555">
    <property type="protein sequence ID" value="AXO15330.1"/>
    <property type="molecule type" value="Genomic_DNA"/>
</dbReference>
<dbReference type="Proteomes" id="UP000256971">
    <property type="component" value="Chromosome"/>
</dbReference>
<evidence type="ECO:0000313" key="1">
    <source>
        <dbReference type="EMBL" id="AXO15330.1"/>
    </source>
</evidence>
<organism evidence="1 2">
    <name type="scientific">Thalassospira indica</name>
    <dbReference type="NCBI Taxonomy" id="1891279"/>
    <lineage>
        <taxon>Bacteria</taxon>
        <taxon>Pseudomonadati</taxon>
        <taxon>Pseudomonadota</taxon>
        <taxon>Alphaproteobacteria</taxon>
        <taxon>Rhodospirillales</taxon>
        <taxon>Thalassospiraceae</taxon>
        <taxon>Thalassospira</taxon>
    </lineage>
</organism>